<dbReference type="EMBL" id="CP006585">
    <property type="protein sequence ID" value="AGW12387.1"/>
    <property type="molecule type" value="Genomic_DNA"/>
</dbReference>
<dbReference type="Pfam" id="PF03852">
    <property type="entry name" value="Vsr"/>
    <property type="match status" value="1"/>
</dbReference>
<keyword evidence="3" id="KW-0227">DNA damage</keyword>
<gene>
    <name evidence="8" type="ORF">DGI_0476</name>
</gene>
<dbReference type="GO" id="GO:0004519">
    <property type="term" value="F:endonuclease activity"/>
    <property type="evidence" value="ECO:0007669"/>
    <property type="project" value="UniProtKB-KW"/>
</dbReference>
<accession>T2G8Z2</accession>
<evidence type="ECO:0000259" key="7">
    <source>
        <dbReference type="Pfam" id="PF04480"/>
    </source>
</evidence>
<evidence type="ECO:0000256" key="1">
    <source>
        <dbReference type="ARBA" id="ARBA00022722"/>
    </source>
</evidence>
<evidence type="ECO:0000256" key="6">
    <source>
        <dbReference type="ARBA" id="ARBA00029466"/>
    </source>
</evidence>
<dbReference type="Pfam" id="PF04480">
    <property type="entry name" value="DUF559"/>
    <property type="match status" value="1"/>
</dbReference>
<dbReference type="GO" id="GO:0006298">
    <property type="term" value="P:mismatch repair"/>
    <property type="evidence" value="ECO:0007669"/>
    <property type="project" value="InterPro"/>
</dbReference>
<dbReference type="KEGG" id="dgg:DGI_0476"/>
<dbReference type="eggNOG" id="COG3727">
    <property type="taxonomic scope" value="Bacteria"/>
</dbReference>
<protein>
    <submittedName>
        <fullName evidence="8">Putative DNA mismatch endonuclease Vsr</fullName>
    </submittedName>
</protein>
<evidence type="ECO:0000256" key="3">
    <source>
        <dbReference type="ARBA" id="ARBA00022763"/>
    </source>
</evidence>
<sequence>MTGNANSSRPRRHRGDFLSPATRSAVMSRIRGKGTGPEKTLAAALAELGLAWEEHARDLPGRPDFVFREAMVAVFVDGDFWHGWKFNEWRDKLSEKWEAKIAETRRRDSRNQRALKKMGWRVLRIWEHQLQKSPARCAKRVYRLLEKASLSDKNGKAPRP</sequence>
<dbReference type="InterPro" id="IPR007569">
    <property type="entry name" value="DUF559"/>
</dbReference>
<reference evidence="9" key="2">
    <citation type="submission" date="2013-07" db="EMBL/GenBank/DDBJ databases">
        <authorList>
            <person name="Morais-Silva F.O."/>
            <person name="Rezende A.M."/>
            <person name="Pimentel C."/>
            <person name="Resende D.M."/>
            <person name="Santos C.I."/>
            <person name="Clemente C."/>
            <person name="de Oliveira L.M."/>
            <person name="da Silva S.M."/>
            <person name="Costa D.A."/>
            <person name="Varela-Raposo A."/>
            <person name="Horacio E.C.A."/>
            <person name="Matos M."/>
            <person name="Flores O."/>
            <person name="Ruiz J.C."/>
            <person name="Rodrigues-Pousada C."/>
        </authorList>
    </citation>
    <scope>NUCLEOTIDE SEQUENCE [LARGE SCALE GENOMIC DNA]</scope>
    <source>
        <strain evidence="9">ATCC 19364 / DSM 1382 / NCIMB 9332 / VKM B-1759</strain>
    </source>
</reference>
<dbReference type="Proteomes" id="UP000016587">
    <property type="component" value="Chromosome"/>
</dbReference>
<dbReference type="REBASE" id="71557">
    <property type="entry name" value="V.Dgi1382ORF478P"/>
</dbReference>
<dbReference type="Gene3D" id="3.40.960.10">
    <property type="entry name" value="VSR Endonuclease"/>
    <property type="match status" value="1"/>
</dbReference>
<dbReference type="HOGENOM" id="CLU_111913_2_2_7"/>
<keyword evidence="4" id="KW-0378">Hydrolase</keyword>
<evidence type="ECO:0000256" key="2">
    <source>
        <dbReference type="ARBA" id="ARBA00022759"/>
    </source>
</evidence>
<evidence type="ECO:0000256" key="5">
    <source>
        <dbReference type="ARBA" id="ARBA00023204"/>
    </source>
</evidence>
<evidence type="ECO:0000313" key="9">
    <source>
        <dbReference type="Proteomes" id="UP000016587"/>
    </source>
</evidence>
<keyword evidence="5" id="KW-0234">DNA repair</keyword>
<dbReference type="STRING" id="1121448.DGI_0476"/>
<dbReference type="PATRIC" id="fig|1121448.10.peg.472"/>
<keyword evidence="1" id="KW-0540">Nuclease</keyword>
<dbReference type="NCBIfam" id="TIGR00632">
    <property type="entry name" value="vsr"/>
    <property type="match status" value="1"/>
</dbReference>
<feature type="domain" description="DUF559" evidence="7">
    <location>
        <begin position="102"/>
        <end position="145"/>
    </location>
</feature>
<evidence type="ECO:0000256" key="4">
    <source>
        <dbReference type="ARBA" id="ARBA00022801"/>
    </source>
</evidence>
<dbReference type="InterPro" id="IPR011335">
    <property type="entry name" value="Restrct_endonuc-II-like"/>
</dbReference>
<reference evidence="8 9" key="1">
    <citation type="journal article" date="2013" name="J. Bacteriol.">
        <title>Roles of HynAB and Ech, the only two hydrogenases found in the model sulfate reducer Desulfovibrio gigas.</title>
        <authorList>
            <person name="Morais-Silva F.O."/>
            <person name="Santos C.I."/>
            <person name="Rodrigues R."/>
            <person name="Pereira I.A."/>
            <person name="Rodrigues-Pousada C."/>
        </authorList>
    </citation>
    <scope>NUCLEOTIDE SEQUENCE [LARGE SCALE GENOMIC DNA]</scope>
    <source>
        <strain evidence="9">ATCC 19364 / DSM 1382 / NCIMB 9332 / VKM B-1759</strain>
    </source>
</reference>
<keyword evidence="2 8" id="KW-0255">Endonuclease</keyword>
<dbReference type="GO" id="GO:0016787">
    <property type="term" value="F:hydrolase activity"/>
    <property type="evidence" value="ECO:0007669"/>
    <property type="project" value="UniProtKB-KW"/>
</dbReference>
<dbReference type="InterPro" id="IPR004603">
    <property type="entry name" value="DNA_mismatch_endonuc_vsr"/>
</dbReference>
<proteinExistence type="inferred from homology"/>
<organism evidence="8 9">
    <name type="scientific">Megalodesulfovibrio gigas (strain ATCC 19364 / DSM 1382 / NCIMB 9332 / VKM B-1759)</name>
    <name type="common">Desulfovibrio gigas</name>
    <dbReference type="NCBI Taxonomy" id="1121448"/>
    <lineage>
        <taxon>Bacteria</taxon>
        <taxon>Pseudomonadati</taxon>
        <taxon>Thermodesulfobacteriota</taxon>
        <taxon>Desulfovibrionia</taxon>
        <taxon>Desulfovibrionales</taxon>
        <taxon>Desulfovibrionaceae</taxon>
        <taxon>Megalodesulfovibrio</taxon>
    </lineage>
</organism>
<name>T2G8Z2_MEGG1</name>
<dbReference type="CDD" id="cd00221">
    <property type="entry name" value="Vsr"/>
    <property type="match status" value="1"/>
</dbReference>
<dbReference type="SUPFAM" id="SSF52980">
    <property type="entry name" value="Restriction endonuclease-like"/>
    <property type="match status" value="1"/>
</dbReference>
<dbReference type="OrthoDB" id="9801520at2"/>
<evidence type="ECO:0000313" key="8">
    <source>
        <dbReference type="EMBL" id="AGW12387.1"/>
    </source>
</evidence>
<dbReference type="AlphaFoldDB" id="T2G8Z2"/>
<comment type="similarity">
    <text evidence="6">Belongs to the Vsr family.</text>
</comment>
<keyword evidence="9" id="KW-1185">Reference proteome</keyword>